<gene>
    <name evidence="2" type="ORF">LY89DRAFT_770742</name>
</gene>
<protein>
    <submittedName>
        <fullName evidence="2">Uncharacterized protein</fullName>
    </submittedName>
</protein>
<dbReference type="EMBL" id="KQ947408">
    <property type="protein sequence ID" value="KUJ21385.1"/>
    <property type="molecule type" value="Genomic_DNA"/>
</dbReference>
<organism evidence="2 3">
    <name type="scientific">Mollisia scopiformis</name>
    <name type="common">Conifer needle endophyte fungus</name>
    <name type="synonym">Phialocephala scopiformis</name>
    <dbReference type="NCBI Taxonomy" id="149040"/>
    <lineage>
        <taxon>Eukaryota</taxon>
        <taxon>Fungi</taxon>
        <taxon>Dikarya</taxon>
        <taxon>Ascomycota</taxon>
        <taxon>Pezizomycotina</taxon>
        <taxon>Leotiomycetes</taxon>
        <taxon>Helotiales</taxon>
        <taxon>Mollisiaceae</taxon>
        <taxon>Mollisia</taxon>
    </lineage>
</organism>
<proteinExistence type="predicted"/>
<name>A0A194XMA8_MOLSC</name>
<dbReference type="KEGG" id="psco:LY89DRAFT_770742"/>
<sequence>MTRRVESCDKIECEVHSLKNDLRHEPTSDITNDKEGGQRTTWMSISRQDRNNKEFKKWECALPGLCNYSARSKPADKHQIRIIIIKMHLGLAPSFELREQAYVSNLPQRLVDFTFAQCQFVAPYDPDPLAMVDHLDSCVWTILFPSVPGLDDLRYPCRKNPSVQKTLHQLSQNLRTNVHSPTGTFLLEKIEFEDELRAVSIAYILTRGERQAQAEDLERPKGQQKVPEEGRVGALWAGDSRDNECLLMESSEIRAPIPGLAPTNLAQKPLLTTPDSSQHLSNESSQGLDKH</sequence>
<accession>A0A194XMA8</accession>
<dbReference type="Proteomes" id="UP000070700">
    <property type="component" value="Unassembled WGS sequence"/>
</dbReference>
<feature type="compositionally biased region" description="Polar residues" evidence="1">
    <location>
        <begin position="273"/>
        <end position="291"/>
    </location>
</feature>
<keyword evidence="3" id="KW-1185">Reference proteome</keyword>
<dbReference type="GeneID" id="28831590"/>
<evidence type="ECO:0000256" key="1">
    <source>
        <dbReference type="SAM" id="MobiDB-lite"/>
    </source>
</evidence>
<dbReference type="InParanoid" id="A0A194XMA8"/>
<feature type="region of interest" description="Disordered" evidence="1">
    <location>
        <begin position="212"/>
        <end position="233"/>
    </location>
</feature>
<evidence type="ECO:0000313" key="2">
    <source>
        <dbReference type="EMBL" id="KUJ21385.1"/>
    </source>
</evidence>
<dbReference type="RefSeq" id="XP_018075740.1">
    <property type="nucleotide sequence ID" value="XM_018221864.1"/>
</dbReference>
<feature type="region of interest" description="Disordered" evidence="1">
    <location>
        <begin position="256"/>
        <end position="291"/>
    </location>
</feature>
<dbReference type="AlphaFoldDB" id="A0A194XMA8"/>
<evidence type="ECO:0000313" key="3">
    <source>
        <dbReference type="Proteomes" id="UP000070700"/>
    </source>
</evidence>
<feature type="compositionally biased region" description="Basic and acidic residues" evidence="1">
    <location>
        <begin position="212"/>
        <end position="231"/>
    </location>
</feature>
<reference evidence="2 3" key="1">
    <citation type="submission" date="2015-10" db="EMBL/GenBank/DDBJ databases">
        <title>Full genome of DAOMC 229536 Phialocephala scopiformis, a fungal endophyte of spruce producing the potent anti-insectan compound rugulosin.</title>
        <authorList>
            <consortium name="DOE Joint Genome Institute"/>
            <person name="Walker A.K."/>
            <person name="Frasz S.L."/>
            <person name="Seifert K.A."/>
            <person name="Miller J.D."/>
            <person name="Mondo S.J."/>
            <person name="Labutti K."/>
            <person name="Lipzen A."/>
            <person name="Dockter R."/>
            <person name="Kennedy M."/>
            <person name="Grigoriev I.V."/>
            <person name="Spatafora J.W."/>
        </authorList>
    </citation>
    <scope>NUCLEOTIDE SEQUENCE [LARGE SCALE GENOMIC DNA]</scope>
    <source>
        <strain evidence="2 3">CBS 120377</strain>
    </source>
</reference>